<protein>
    <submittedName>
        <fullName evidence="2">DUF1295 domain-containing protein</fullName>
    </submittedName>
</protein>
<keyword evidence="1" id="KW-0812">Transmembrane</keyword>
<accession>A0ABN1F7M8</accession>
<dbReference type="EMBL" id="BAAADD010000011">
    <property type="protein sequence ID" value="GAA0584482.1"/>
    <property type="molecule type" value="Genomic_DNA"/>
</dbReference>
<dbReference type="PANTHER" id="PTHR32251">
    <property type="entry name" value="3-OXO-5-ALPHA-STEROID 4-DEHYDROGENASE"/>
    <property type="match status" value="1"/>
</dbReference>
<dbReference type="PANTHER" id="PTHR32251:SF17">
    <property type="entry name" value="STEROID 5-ALPHA REDUCTASE C-TERMINAL DOMAIN-CONTAINING PROTEIN"/>
    <property type="match status" value="1"/>
</dbReference>
<dbReference type="InterPro" id="IPR010721">
    <property type="entry name" value="UstE-like"/>
</dbReference>
<keyword evidence="3" id="KW-1185">Reference proteome</keyword>
<reference evidence="2 3" key="1">
    <citation type="journal article" date="2019" name="Int. J. Syst. Evol. Microbiol.">
        <title>The Global Catalogue of Microorganisms (GCM) 10K type strain sequencing project: providing services to taxonomists for standard genome sequencing and annotation.</title>
        <authorList>
            <consortium name="The Broad Institute Genomics Platform"/>
            <consortium name="The Broad Institute Genome Sequencing Center for Infectious Disease"/>
            <person name="Wu L."/>
            <person name="Ma J."/>
        </authorList>
    </citation>
    <scope>NUCLEOTIDE SEQUENCE [LARGE SCALE GENOMIC DNA]</scope>
    <source>
        <strain evidence="2 3">JCM 15089</strain>
    </source>
</reference>
<dbReference type="Pfam" id="PF06966">
    <property type="entry name" value="DUF1295"/>
    <property type="match status" value="1"/>
</dbReference>
<feature type="transmembrane region" description="Helical" evidence="1">
    <location>
        <begin position="39"/>
        <end position="57"/>
    </location>
</feature>
<evidence type="ECO:0000313" key="2">
    <source>
        <dbReference type="EMBL" id="GAA0584482.1"/>
    </source>
</evidence>
<name>A0ABN1F7M8_9PROT</name>
<feature type="transmembrane region" description="Helical" evidence="1">
    <location>
        <begin position="63"/>
        <end position="80"/>
    </location>
</feature>
<sequence length="270" mass="29450">MDAARLALLVVSAVAGMAVLMAAAWLVQQRHQTSRWVDSSWTFSVGLVGAIVALVPFDADPLRQVLLAVVALFWSVRLGGHLMKRNAKIADDPRYAHLARQWGAAAAQRMFFFLQSQALVGAVLAIAVGLAAHHPGRFGRVQDIVGAGLALIAVGGEALADYQLALHRRSGNGAICERGLWSWSRHPNYFFEWLGWLAIAIIAADGDGSYVFGSLAFAAPAVMYWTLVYVSGIPPLEMHLQKTRGSTFAHYQSRVSRFFPWPPKRGRDAS</sequence>
<feature type="transmembrane region" description="Helical" evidence="1">
    <location>
        <begin position="187"/>
        <end position="204"/>
    </location>
</feature>
<dbReference type="Proteomes" id="UP001499951">
    <property type="component" value="Unassembled WGS sequence"/>
</dbReference>
<feature type="transmembrane region" description="Helical" evidence="1">
    <location>
        <begin position="210"/>
        <end position="230"/>
    </location>
</feature>
<keyword evidence="1" id="KW-1133">Transmembrane helix</keyword>
<dbReference type="Gene3D" id="1.20.120.1630">
    <property type="match status" value="1"/>
</dbReference>
<feature type="transmembrane region" description="Helical" evidence="1">
    <location>
        <begin position="110"/>
        <end position="132"/>
    </location>
</feature>
<gene>
    <name evidence="2" type="ORF">GCM10008942_36750</name>
</gene>
<feature type="transmembrane region" description="Helical" evidence="1">
    <location>
        <begin position="6"/>
        <end position="27"/>
    </location>
</feature>
<organism evidence="2 3">
    <name type="scientific">Rhizomicrobium electricum</name>
    <dbReference type="NCBI Taxonomy" id="480070"/>
    <lineage>
        <taxon>Bacteria</taxon>
        <taxon>Pseudomonadati</taxon>
        <taxon>Pseudomonadota</taxon>
        <taxon>Alphaproteobacteria</taxon>
        <taxon>Micropepsales</taxon>
        <taxon>Micropepsaceae</taxon>
        <taxon>Rhizomicrobium</taxon>
    </lineage>
</organism>
<proteinExistence type="predicted"/>
<keyword evidence="1" id="KW-0472">Membrane</keyword>
<evidence type="ECO:0000313" key="3">
    <source>
        <dbReference type="Proteomes" id="UP001499951"/>
    </source>
</evidence>
<evidence type="ECO:0000256" key="1">
    <source>
        <dbReference type="SAM" id="Phobius"/>
    </source>
</evidence>
<comment type="caution">
    <text evidence="2">The sequence shown here is derived from an EMBL/GenBank/DDBJ whole genome shotgun (WGS) entry which is preliminary data.</text>
</comment>
<feature type="transmembrane region" description="Helical" evidence="1">
    <location>
        <begin position="144"/>
        <end position="166"/>
    </location>
</feature>